<reference evidence="1 2" key="1">
    <citation type="submission" date="2018-01" db="EMBL/GenBank/DDBJ databases">
        <title>Complete genome sequence of Flavivirga eckloniae ECD14 isolated from seaweed Ecklonia cava.</title>
        <authorList>
            <person name="Lee J.H."/>
            <person name="Baik K.S."/>
            <person name="Seong C.N."/>
        </authorList>
    </citation>
    <scope>NUCLEOTIDE SEQUENCE [LARGE SCALE GENOMIC DNA]</scope>
    <source>
        <strain evidence="1 2">ECD14</strain>
    </source>
</reference>
<dbReference type="KEGG" id="fek:C1H87_14175"/>
<dbReference type="EMBL" id="CP025791">
    <property type="protein sequence ID" value="AUP79788.1"/>
    <property type="molecule type" value="Genomic_DNA"/>
</dbReference>
<dbReference type="OrthoDB" id="1252173at2"/>
<name>A0A2K9PSJ6_9FLAO</name>
<proteinExistence type="predicted"/>
<dbReference type="RefSeq" id="WP_102756441.1">
    <property type="nucleotide sequence ID" value="NZ_CP025791.1"/>
</dbReference>
<dbReference type="Proteomes" id="UP000235826">
    <property type="component" value="Chromosome"/>
</dbReference>
<evidence type="ECO:0000313" key="1">
    <source>
        <dbReference type="EMBL" id="AUP79788.1"/>
    </source>
</evidence>
<sequence length="203" mass="23232">MKNLILLSIILLLICGKVYSQNTKGTNGASAITFVPIKGDKKAVAKEIAQFRSKEFIINNVIGSTNGKDIQFETESLASDDSSGLITIAFNSNAVNEKGLLLAFFGPNIDQNGELRDAYGFRYIPLKKAQDLFVRIDEVQDNNKKYMSKQNDVNNVYMEFEDIKFVIYRDSGEQTRVFWNGFQVIWERTAFDRSKRRLDKWFD</sequence>
<accession>A0A2K9PSJ6</accession>
<keyword evidence="2" id="KW-1185">Reference proteome</keyword>
<dbReference type="AlphaFoldDB" id="A0A2K9PSJ6"/>
<gene>
    <name evidence="1" type="ORF">C1H87_14175</name>
</gene>
<protein>
    <submittedName>
        <fullName evidence="1">Uncharacterized protein</fullName>
    </submittedName>
</protein>
<evidence type="ECO:0000313" key="2">
    <source>
        <dbReference type="Proteomes" id="UP000235826"/>
    </source>
</evidence>
<organism evidence="1 2">
    <name type="scientific">Flavivirga eckloniae</name>
    <dbReference type="NCBI Taxonomy" id="1803846"/>
    <lineage>
        <taxon>Bacteria</taxon>
        <taxon>Pseudomonadati</taxon>
        <taxon>Bacteroidota</taxon>
        <taxon>Flavobacteriia</taxon>
        <taxon>Flavobacteriales</taxon>
        <taxon>Flavobacteriaceae</taxon>
        <taxon>Flavivirga</taxon>
    </lineage>
</organism>